<gene>
    <name evidence="1" type="ORF">YALI1_D11964g</name>
</gene>
<proteinExistence type="predicted"/>
<accession>A0A1D8NDZ5</accession>
<evidence type="ECO:0000313" key="2">
    <source>
        <dbReference type="Proteomes" id="UP000182444"/>
    </source>
</evidence>
<organism evidence="1 2">
    <name type="scientific">Yarrowia lipolytica</name>
    <name type="common">Candida lipolytica</name>
    <dbReference type="NCBI Taxonomy" id="4952"/>
    <lineage>
        <taxon>Eukaryota</taxon>
        <taxon>Fungi</taxon>
        <taxon>Dikarya</taxon>
        <taxon>Ascomycota</taxon>
        <taxon>Saccharomycotina</taxon>
        <taxon>Dipodascomycetes</taxon>
        <taxon>Dipodascales</taxon>
        <taxon>Dipodascales incertae sedis</taxon>
        <taxon>Yarrowia</taxon>
    </lineage>
</organism>
<evidence type="ECO:0000313" key="1">
    <source>
        <dbReference type="EMBL" id="AOW03828.1"/>
    </source>
</evidence>
<dbReference type="EMBL" id="CP017556">
    <property type="protein sequence ID" value="AOW03828.1"/>
    <property type="molecule type" value="Genomic_DNA"/>
</dbReference>
<dbReference type="VEuPathDB" id="FungiDB:YALI1_D11964g"/>
<reference evidence="1 2" key="1">
    <citation type="journal article" date="2016" name="PLoS ONE">
        <title>Sequence Assembly of Yarrowia lipolytica Strain W29/CLIB89 Shows Transposable Element Diversity.</title>
        <authorList>
            <person name="Magnan C."/>
            <person name="Yu J."/>
            <person name="Chang I."/>
            <person name="Jahn E."/>
            <person name="Kanomata Y."/>
            <person name="Wu J."/>
            <person name="Zeller M."/>
            <person name="Oakes M."/>
            <person name="Baldi P."/>
            <person name="Sandmeyer S."/>
        </authorList>
    </citation>
    <scope>NUCLEOTIDE SEQUENCE [LARGE SCALE GENOMIC DNA]</scope>
    <source>
        <strain evidence="2">CLIB89(W29)</strain>
    </source>
</reference>
<protein>
    <submittedName>
        <fullName evidence="1">Uncharacterized protein</fullName>
    </submittedName>
</protein>
<name>A0A1D8NDZ5_YARLL</name>
<dbReference type="RefSeq" id="XP_068138763.1">
    <property type="nucleotide sequence ID" value="XM_068282662.1"/>
</dbReference>
<dbReference type="Proteomes" id="UP000182444">
    <property type="component" value="Chromosome 1D"/>
</dbReference>
<dbReference type="GeneID" id="94583276"/>
<sequence>MSIGDGGCHQRSPSRDFARWRGDGDYSATVGFCGSLLRSPLNPPLCLGYGKIRLKAPVSPERKFRKLPGPILTPSCRLFTWHVGFGTWIRRGLGGQMGECLVSFRLEKQENSIAVVSVPIRLVFPKITGVLPTKPNLVTGPTMQTQNFLVANYCRRRTRRLWRRKSALSVRDSTAY</sequence>
<dbReference type="AlphaFoldDB" id="A0A1D8NDZ5"/>